<keyword evidence="4" id="KW-0325">Glycoprotein</keyword>
<feature type="region of interest" description="Disordered" evidence="5">
    <location>
        <begin position="143"/>
        <end position="174"/>
    </location>
</feature>
<evidence type="ECO:0000256" key="4">
    <source>
        <dbReference type="ARBA" id="ARBA00023180"/>
    </source>
</evidence>
<feature type="non-terminal residue" evidence="7">
    <location>
        <position position="194"/>
    </location>
</feature>
<keyword evidence="3" id="KW-0472">Membrane</keyword>
<dbReference type="AlphaFoldDB" id="A0AA97MY53"/>
<feature type="non-terminal residue" evidence="7">
    <location>
        <position position="1"/>
    </location>
</feature>
<organism evidence="7">
    <name type="scientific">Menura novaehollandiae</name>
    <name type="common">superb lyrebird</name>
    <dbReference type="NCBI Taxonomy" id="47692"/>
    <lineage>
        <taxon>Eukaryota</taxon>
        <taxon>Metazoa</taxon>
        <taxon>Chordata</taxon>
        <taxon>Craniata</taxon>
        <taxon>Vertebrata</taxon>
        <taxon>Euteleostomi</taxon>
        <taxon>Archelosauria</taxon>
        <taxon>Archosauria</taxon>
        <taxon>Dinosauria</taxon>
        <taxon>Saurischia</taxon>
        <taxon>Theropoda</taxon>
        <taxon>Coelurosauria</taxon>
        <taxon>Aves</taxon>
        <taxon>Neognathae</taxon>
        <taxon>Neoaves</taxon>
        <taxon>Telluraves</taxon>
        <taxon>Australaves</taxon>
        <taxon>Passeriformes</taxon>
        <taxon>Menuridae</taxon>
        <taxon>Menura</taxon>
    </lineage>
</organism>
<dbReference type="Proteomes" id="UP000521578">
    <property type="component" value="Unassembled WGS sequence"/>
</dbReference>
<feature type="compositionally biased region" description="Polar residues" evidence="5">
    <location>
        <begin position="165"/>
        <end position="174"/>
    </location>
</feature>
<dbReference type="InterPro" id="IPR013106">
    <property type="entry name" value="Ig_V-set"/>
</dbReference>
<dbReference type="PROSITE" id="PS50835">
    <property type="entry name" value="IG_LIKE"/>
    <property type="match status" value="1"/>
</dbReference>
<accession>A0AA97MY53</accession>
<dbReference type="Pfam" id="PF07686">
    <property type="entry name" value="V-set"/>
    <property type="match status" value="1"/>
</dbReference>
<dbReference type="InterPro" id="IPR036179">
    <property type="entry name" value="Ig-like_dom_sf"/>
</dbReference>
<protein>
    <submittedName>
        <fullName evidence="7">SLAF9 protein</fullName>
    </submittedName>
</protein>
<sequence>ADSTTEVIGAVGGSVTFHIQNPDGKPTFWSFGNDAIVTVKFGNTLTIAFSDDKFKTRFSIPKNGLALSISQLRMEDAGTYIAQIGSEKHNFTLHVYRELAEPTVTCESQNCSAGSCRFSLRCSAPGAGLGSVSYGWSAGMEPRGEGPAVLVEESPRDRPEPLTCTARNPVSSRNVTVTSPGALCAGERHGSVGT</sequence>
<dbReference type="GO" id="GO:0016020">
    <property type="term" value="C:membrane"/>
    <property type="evidence" value="ECO:0007669"/>
    <property type="project" value="UniProtKB-SubCell"/>
</dbReference>
<name>A0AA97MY53_9PASS</name>
<dbReference type="InterPro" id="IPR003599">
    <property type="entry name" value="Ig_sub"/>
</dbReference>
<dbReference type="InterPro" id="IPR013783">
    <property type="entry name" value="Ig-like_fold"/>
</dbReference>
<evidence type="ECO:0000313" key="7">
    <source>
        <dbReference type="EMBL" id="NXE99900.1"/>
    </source>
</evidence>
<dbReference type="SUPFAM" id="SSF48726">
    <property type="entry name" value="Immunoglobulin"/>
    <property type="match status" value="1"/>
</dbReference>
<dbReference type="Gene3D" id="2.60.40.10">
    <property type="entry name" value="Immunoglobulins"/>
    <property type="match status" value="2"/>
</dbReference>
<evidence type="ECO:0000259" key="6">
    <source>
        <dbReference type="PROSITE" id="PS50835"/>
    </source>
</evidence>
<comment type="caution">
    <text evidence="7">The sequence shown here is derived from an EMBL/GenBank/DDBJ whole genome shotgun (WGS) entry which is preliminary data.</text>
</comment>
<keyword evidence="8" id="KW-1185">Reference proteome</keyword>
<comment type="subcellular location">
    <subcellularLocation>
        <location evidence="1">Membrane</location>
    </subcellularLocation>
</comment>
<keyword evidence="2" id="KW-0732">Signal</keyword>
<gene>
    <name evidence="7" type="primary">Slamf9</name>
    <name evidence="7" type="ORF">MENNOV_R04553</name>
</gene>
<evidence type="ECO:0000256" key="1">
    <source>
        <dbReference type="ARBA" id="ARBA00004370"/>
    </source>
</evidence>
<evidence type="ECO:0000256" key="2">
    <source>
        <dbReference type="ARBA" id="ARBA00022729"/>
    </source>
</evidence>
<dbReference type="EMBL" id="VWPS01001093">
    <property type="protein sequence ID" value="NXE99900.1"/>
    <property type="molecule type" value="Genomic_DNA"/>
</dbReference>
<evidence type="ECO:0000256" key="5">
    <source>
        <dbReference type="SAM" id="MobiDB-lite"/>
    </source>
</evidence>
<proteinExistence type="predicted"/>
<dbReference type="PANTHER" id="PTHR12080:SF55">
    <property type="entry name" value="LYMPHOCYTE FUNCTION-ASSOCIATED ANTIGEN 3"/>
    <property type="match status" value="1"/>
</dbReference>
<dbReference type="InterPro" id="IPR007110">
    <property type="entry name" value="Ig-like_dom"/>
</dbReference>
<feature type="domain" description="Ig-like" evidence="6">
    <location>
        <begin position="102"/>
        <end position="176"/>
    </location>
</feature>
<evidence type="ECO:0000313" key="8">
    <source>
        <dbReference type="Proteomes" id="UP000521578"/>
    </source>
</evidence>
<dbReference type="SMART" id="SM00409">
    <property type="entry name" value="IG"/>
    <property type="match status" value="1"/>
</dbReference>
<dbReference type="PANTHER" id="PTHR12080">
    <property type="entry name" value="SIGNALING LYMPHOCYTIC ACTIVATION MOLECULE"/>
    <property type="match status" value="1"/>
</dbReference>
<reference evidence="7" key="1">
    <citation type="submission" date="2022-12" db="EMBL/GenBank/DDBJ databases">
        <title>Bird 10,000 Genomes (B10K) Project - Family phase.</title>
        <authorList>
            <person name="Zhang G."/>
        </authorList>
    </citation>
    <scope>NUCLEOTIDE SEQUENCE</scope>
    <source>
        <strain evidence="7">B10K-CU-030-46</strain>
        <tissue evidence="7">Muscle</tissue>
    </source>
</reference>
<evidence type="ECO:0000256" key="3">
    <source>
        <dbReference type="ARBA" id="ARBA00023136"/>
    </source>
</evidence>
<dbReference type="InterPro" id="IPR015631">
    <property type="entry name" value="CD2/SLAM_rcpt"/>
</dbReference>